<dbReference type="OMA" id="ITMQQKQ"/>
<evidence type="ECO:0000259" key="2">
    <source>
        <dbReference type="Pfam" id="PF10444"/>
    </source>
</evidence>
<dbReference type="Proteomes" id="UP000012174">
    <property type="component" value="Unassembled WGS sequence"/>
</dbReference>
<feature type="compositionally biased region" description="Polar residues" evidence="1">
    <location>
        <begin position="325"/>
        <end position="334"/>
    </location>
</feature>
<feature type="compositionally biased region" description="Low complexity" evidence="1">
    <location>
        <begin position="288"/>
        <end position="316"/>
    </location>
</feature>
<dbReference type="Pfam" id="PF10444">
    <property type="entry name" value="Nbl1_Borealin_N"/>
    <property type="match status" value="1"/>
</dbReference>
<evidence type="ECO:0000313" key="4">
    <source>
        <dbReference type="Proteomes" id="UP000012174"/>
    </source>
</evidence>
<protein>
    <recommendedName>
        <fullName evidence="2">Borealin N-terminal domain-containing protein</fullName>
    </recommendedName>
</protein>
<dbReference type="KEGG" id="ela:UCREL1_9894"/>
<dbReference type="eggNOG" id="ENOG502S9QE">
    <property type="taxonomic scope" value="Eukaryota"/>
</dbReference>
<feature type="domain" description="Borealin N-terminal" evidence="2">
    <location>
        <begin position="7"/>
        <end position="63"/>
    </location>
</feature>
<evidence type="ECO:0000313" key="3">
    <source>
        <dbReference type="EMBL" id="EMR63180.1"/>
    </source>
</evidence>
<gene>
    <name evidence="3" type="ORF">UCREL1_9894</name>
</gene>
<dbReference type="OrthoDB" id="2392550at2759"/>
<dbReference type="InterPro" id="IPR018851">
    <property type="entry name" value="Borealin_N"/>
</dbReference>
<organism evidence="3 4">
    <name type="scientific">Eutypa lata (strain UCR-EL1)</name>
    <name type="common">Grapevine dieback disease fungus</name>
    <name type="synonym">Eutypa armeniacae</name>
    <dbReference type="NCBI Taxonomy" id="1287681"/>
    <lineage>
        <taxon>Eukaryota</taxon>
        <taxon>Fungi</taxon>
        <taxon>Dikarya</taxon>
        <taxon>Ascomycota</taxon>
        <taxon>Pezizomycotina</taxon>
        <taxon>Sordariomycetes</taxon>
        <taxon>Xylariomycetidae</taxon>
        <taxon>Xylariales</taxon>
        <taxon>Diatrypaceae</taxon>
        <taxon>Eutypa</taxon>
    </lineage>
</organism>
<feature type="compositionally biased region" description="Basic and acidic residues" evidence="1">
    <location>
        <begin position="126"/>
        <end position="138"/>
    </location>
</feature>
<feature type="region of interest" description="Disordered" evidence="1">
    <location>
        <begin position="62"/>
        <end position="364"/>
    </location>
</feature>
<keyword evidence="4" id="KW-1185">Reference proteome</keyword>
<reference evidence="4" key="1">
    <citation type="journal article" date="2013" name="Genome Announc.">
        <title>Draft genome sequence of the grapevine dieback fungus Eutypa lata UCR-EL1.</title>
        <authorList>
            <person name="Blanco-Ulate B."/>
            <person name="Rolshausen P.E."/>
            <person name="Cantu D."/>
        </authorList>
    </citation>
    <scope>NUCLEOTIDE SEQUENCE [LARGE SCALE GENOMIC DNA]</scope>
    <source>
        <strain evidence="4">UCR-EL1</strain>
    </source>
</reference>
<name>M7T974_EUTLA</name>
<dbReference type="HOGENOM" id="CLU_038589_1_0_1"/>
<evidence type="ECO:0000256" key="1">
    <source>
        <dbReference type="SAM" id="MobiDB-lite"/>
    </source>
</evidence>
<dbReference type="AlphaFoldDB" id="M7T974"/>
<feature type="compositionally biased region" description="Low complexity" evidence="1">
    <location>
        <begin position="235"/>
        <end position="272"/>
    </location>
</feature>
<accession>M7T974</accession>
<proteinExistence type="predicted"/>
<feature type="compositionally biased region" description="Pro residues" evidence="1">
    <location>
        <begin position="69"/>
        <end position="89"/>
    </location>
</feature>
<sequence length="364" mass="37706">MAISIAQKQALIDNLQLELTERARRLRAQYNIQAQQLRSRVEMRINRIPTTLRKMKMGELLAKSLEPQQQPPKAPPKSPSYAERPPPVPAKDDVALHRPISRKPVPAAKATRGQKRTSEDMNNSSADKENHGTVENPKKRIRGGAPAVEPAHVQHRHGQILSPTSSNARIIPARERPPPSSPAKPSTFSRPASPVKGGPGTKASSSNLLSNMVEKAKGARGGGGVGGAALTRKVTTASSASSSSGSTAPRARKAAAPAAAAAGKKPAAGSSRPATATATRGKRKVSESSETSTGTVVKKTTGAGAAASSRATGAKTNAPAAKRTVMNTIKSATTKKAAPTSGGSNAKAHNASTSSTGRTLRKRG</sequence>
<dbReference type="EMBL" id="KB707260">
    <property type="protein sequence ID" value="EMR63180.1"/>
    <property type="molecule type" value="Genomic_DNA"/>
</dbReference>